<dbReference type="Pfam" id="PF00155">
    <property type="entry name" value="Aminotran_1_2"/>
    <property type="match status" value="1"/>
</dbReference>
<dbReference type="GO" id="GO:0047804">
    <property type="term" value="F:cysteine-S-conjugate beta-lyase activity"/>
    <property type="evidence" value="ECO:0007669"/>
    <property type="project" value="UniProtKB-EC"/>
</dbReference>
<dbReference type="InterPro" id="IPR051798">
    <property type="entry name" value="Class-II_PLP-Dep_Aminotrans"/>
</dbReference>
<evidence type="ECO:0000259" key="6">
    <source>
        <dbReference type="Pfam" id="PF00155"/>
    </source>
</evidence>
<evidence type="ECO:0000256" key="3">
    <source>
        <dbReference type="ARBA" id="ARBA00022898"/>
    </source>
</evidence>
<dbReference type="InterPro" id="IPR015424">
    <property type="entry name" value="PyrdxlP-dep_Trfase"/>
</dbReference>
<evidence type="ECO:0000313" key="7">
    <source>
        <dbReference type="EMBL" id="AYE61590.1"/>
    </source>
</evidence>
<reference evidence="7 8" key="1">
    <citation type="submission" date="2016-10" db="EMBL/GenBank/DDBJ databases">
        <title>Complete genomic sequencing of Lactobacillus helveticus LH99 and comparative genome analysis.</title>
        <authorList>
            <person name="Li N."/>
            <person name="You C."/>
            <person name="Liu Z."/>
        </authorList>
    </citation>
    <scope>NUCLEOTIDE SEQUENCE [LARGE SCALE GENOMIC DNA]</scope>
    <source>
        <strain evidence="7 8">LH99</strain>
    </source>
</reference>
<dbReference type="Gene3D" id="3.40.640.10">
    <property type="entry name" value="Type I PLP-dependent aspartate aminotransferase-like (Major domain)"/>
    <property type="match status" value="1"/>
</dbReference>
<dbReference type="GO" id="GO:0030170">
    <property type="term" value="F:pyridoxal phosphate binding"/>
    <property type="evidence" value="ECO:0007669"/>
    <property type="project" value="InterPro"/>
</dbReference>
<dbReference type="RefSeq" id="WP_232585872.1">
    <property type="nucleotide sequence ID" value="NZ_CP017982.1"/>
</dbReference>
<gene>
    <name evidence="7" type="ORF">BC335_1119</name>
</gene>
<dbReference type="SUPFAM" id="SSF53383">
    <property type="entry name" value="PLP-dependent transferases"/>
    <property type="match status" value="1"/>
</dbReference>
<evidence type="ECO:0000256" key="4">
    <source>
        <dbReference type="ARBA" id="ARBA00023239"/>
    </source>
</evidence>
<dbReference type="EMBL" id="CP017982">
    <property type="protein sequence ID" value="AYE61590.1"/>
    <property type="molecule type" value="Genomic_DNA"/>
</dbReference>
<dbReference type="InterPro" id="IPR004839">
    <property type="entry name" value="Aminotransferase_I/II_large"/>
</dbReference>
<dbReference type="PANTHER" id="PTHR43525">
    <property type="entry name" value="PROTEIN MALY"/>
    <property type="match status" value="1"/>
</dbReference>
<keyword evidence="4" id="KW-0456">Lyase</keyword>
<dbReference type="AlphaFoldDB" id="A0A386REQ1"/>
<feature type="domain" description="Aminotransferase class I/classII large" evidence="6">
    <location>
        <begin position="8"/>
        <end position="162"/>
    </location>
</feature>
<organism evidence="7 8">
    <name type="scientific">Lactobacillus helveticus</name>
    <name type="common">Lactobacillus suntoryeus</name>
    <dbReference type="NCBI Taxonomy" id="1587"/>
    <lineage>
        <taxon>Bacteria</taxon>
        <taxon>Bacillati</taxon>
        <taxon>Bacillota</taxon>
        <taxon>Bacilli</taxon>
        <taxon>Lactobacillales</taxon>
        <taxon>Lactobacillaceae</taxon>
        <taxon>Lactobacillus</taxon>
    </lineage>
</organism>
<evidence type="ECO:0000256" key="1">
    <source>
        <dbReference type="ARBA" id="ARBA00001933"/>
    </source>
</evidence>
<comment type="cofactor">
    <cofactor evidence="1">
        <name>pyridoxal 5'-phosphate</name>
        <dbReference type="ChEBI" id="CHEBI:597326"/>
    </cofactor>
</comment>
<dbReference type="PANTHER" id="PTHR43525:SF1">
    <property type="entry name" value="PROTEIN MALY"/>
    <property type="match status" value="1"/>
</dbReference>
<protein>
    <recommendedName>
        <fullName evidence="2">cysteine-S-conjugate beta-lyase</fullName>
        <ecNumber evidence="2">4.4.1.13</ecNumber>
    </recommendedName>
</protein>
<sequence>MSSLTKEDIGYENGVLGGVVSALKVFAAPGDKVLLHSPTYMVFTNAVLSNGYQIVHSPLIKDENGTWRMDYEDMDKKIKENQIHVAIFCNPHNPTGRVWTKEEITKAMEVYERNNVWVISDEIWSDLMMNDHHYTPTQSVSEWAKQHTAAFYAPSKTFNIAGLIGS</sequence>
<dbReference type="InterPro" id="IPR015421">
    <property type="entry name" value="PyrdxlP-dep_Trfase_major"/>
</dbReference>
<evidence type="ECO:0000256" key="2">
    <source>
        <dbReference type="ARBA" id="ARBA00012224"/>
    </source>
</evidence>
<keyword evidence="3" id="KW-0663">Pyridoxal phosphate</keyword>
<name>A0A386REQ1_LACHE</name>
<dbReference type="EC" id="4.4.1.13" evidence="2"/>
<evidence type="ECO:0000256" key="5">
    <source>
        <dbReference type="ARBA" id="ARBA00037974"/>
    </source>
</evidence>
<evidence type="ECO:0000313" key="8">
    <source>
        <dbReference type="Proteomes" id="UP000267794"/>
    </source>
</evidence>
<accession>A0A386REQ1</accession>
<dbReference type="CDD" id="cd00609">
    <property type="entry name" value="AAT_like"/>
    <property type="match status" value="1"/>
</dbReference>
<comment type="similarity">
    <text evidence="5">Belongs to the class-II pyridoxal-phosphate-dependent aminotransferase family. MalY/PatB cystathionine beta-lyase subfamily.</text>
</comment>
<dbReference type="Proteomes" id="UP000267794">
    <property type="component" value="Chromosome"/>
</dbReference>
<proteinExistence type="inferred from homology"/>